<evidence type="ECO:0000259" key="2">
    <source>
        <dbReference type="Pfam" id="PF13439"/>
    </source>
</evidence>
<name>A0A1H0W783_9BURK</name>
<evidence type="ECO:0000259" key="1">
    <source>
        <dbReference type="Pfam" id="PF00534"/>
    </source>
</evidence>
<dbReference type="Gene3D" id="3.40.50.2000">
    <property type="entry name" value="Glycogen Phosphorylase B"/>
    <property type="match status" value="2"/>
</dbReference>
<dbReference type="Pfam" id="PF13439">
    <property type="entry name" value="Glyco_transf_4"/>
    <property type="match status" value="1"/>
</dbReference>
<dbReference type="OrthoDB" id="9787293at2"/>
<feature type="domain" description="Glycosyl transferase family 1" evidence="1">
    <location>
        <begin position="178"/>
        <end position="317"/>
    </location>
</feature>
<reference evidence="4" key="1">
    <citation type="submission" date="2016-10" db="EMBL/GenBank/DDBJ databases">
        <authorList>
            <person name="Varghese N."/>
            <person name="Submissions S."/>
        </authorList>
    </citation>
    <scope>NUCLEOTIDE SEQUENCE [LARGE SCALE GENOMIC DNA]</scope>
    <source>
        <strain evidence="4">DSM 17101</strain>
    </source>
</reference>
<dbReference type="Proteomes" id="UP000199317">
    <property type="component" value="Unassembled WGS sequence"/>
</dbReference>
<dbReference type="Pfam" id="PF00534">
    <property type="entry name" value="Glycos_transf_1"/>
    <property type="match status" value="1"/>
</dbReference>
<dbReference type="InterPro" id="IPR001296">
    <property type="entry name" value="Glyco_trans_1"/>
</dbReference>
<sequence length="357" mass="38324">MRILHVYKDFAPHAGGGGVARHIHGLAVLAAQAGHTPRVAAPRAEEGTAHGYAAVRAEAWQLWEQVGWADVVHVHGARTPIAAWAALLARLRGRRVVYTPHCYYDDDPGPAKRLRKRCWDLLAERRLLRGADRVVLLSDHWVDYLRHRGMAPGDPVVLPNAVLEAELAAPPASAPRLEGTPALLSVGRLDAVKRLHDAIAVLAEPGMEAAVLHLVGRGPDRARLEEAARSRGVAARVRFHGFIDDAGVAEMAAGADVFVMPSAVEGMPTVLIEMLLLGCPVVASDIPGNRPILEEAGLTGALYPTGDVAAFAARVRQQGQHRVAPCIAARIRACFTWEGLRPRVLALYGALVREAAS</sequence>
<evidence type="ECO:0000313" key="3">
    <source>
        <dbReference type="EMBL" id="SDP86599.1"/>
    </source>
</evidence>
<proteinExistence type="predicted"/>
<dbReference type="RefSeq" id="WP_092838668.1">
    <property type="nucleotide sequence ID" value="NZ_CP028290.1"/>
</dbReference>
<dbReference type="InterPro" id="IPR050194">
    <property type="entry name" value="Glycosyltransferase_grp1"/>
</dbReference>
<dbReference type="PANTHER" id="PTHR45947">
    <property type="entry name" value="SULFOQUINOVOSYL TRANSFERASE SQD2"/>
    <property type="match status" value="1"/>
</dbReference>
<keyword evidence="3" id="KW-0808">Transferase</keyword>
<accession>A0A1H0W783</accession>
<dbReference type="SUPFAM" id="SSF53756">
    <property type="entry name" value="UDP-Glycosyltransferase/glycogen phosphorylase"/>
    <property type="match status" value="1"/>
</dbReference>
<organism evidence="3 4">
    <name type="scientific">Paracidovorax cattleyae</name>
    <dbReference type="NCBI Taxonomy" id="80868"/>
    <lineage>
        <taxon>Bacteria</taxon>
        <taxon>Pseudomonadati</taxon>
        <taxon>Pseudomonadota</taxon>
        <taxon>Betaproteobacteria</taxon>
        <taxon>Burkholderiales</taxon>
        <taxon>Comamonadaceae</taxon>
        <taxon>Paracidovorax</taxon>
    </lineage>
</organism>
<protein>
    <submittedName>
        <fullName evidence="3">Glycosyltransferase involved in cell wall bisynthesis</fullName>
    </submittedName>
</protein>
<dbReference type="CDD" id="cd03801">
    <property type="entry name" value="GT4_PimA-like"/>
    <property type="match status" value="1"/>
</dbReference>
<dbReference type="GO" id="GO:0016757">
    <property type="term" value="F:glycosyltransferase activity"/>
    <property type="evidence" value="ECO:0007669"/>
    <property type="project" value="InterPro"/>
</dbReference>
<evidence type="ECO:0000313" key="4">
    <source>
        <dbReference type="Proteomes" id="UP000199317"/>
    </source>
</evidence>
<gene>
    <name evidence="3" type="ORF">SAMN04489708_13356</name>
</gene>
<feature type="domain" description="Glycosyltransferase subfamily 4-like N-terminal" evidence="2">
    <location>
        <begin position="17"/>
        <end position="162"/>
    </location>
</feature>
<keyword evidence="4" id="KW-1185">Reference proteome</keyword>
<dbReference type="InterPro" id="IPR028098">
    <property type="entry name" value="Glyco_trans_4-like_N"/>
</dbReference>
<dbReference type="EMBL" id="FNJL01000033">
    <property type="protein sequence ID" value="SDP86599.1"/>
    <property type="molecule type" value="Genomic_DNA"/>
</dbReference>
<dbReference type="PANTHER" id="PTHR45947:SF3">
    <property type="entry name" value="SULFOQUINOVOSYL TRANSFERASE SQD2"/>
    <property type="match status" value="1"/>
</dbReference>
<dbReference type="AlphaFoldDB" id="A0A1H0W783"/>